<dbReference type="PANTHER" id="PTHR47510:SF3">
    <property type="entry name" value="ENDO_EXONUCLEASE_PHOSPHATASE DOMAIN-CONTAINING PROTEIN"/>
    <property type="match status" value="1"/>
</dbReference>
<keyword evidence="2" id="KW-1185">Reference proteome</keyword>
<organism evidence="1 2">
    <name type="scientific">Paramuricea clavata</name>
    <name type="common">Red gorgonian</name>
    <name type="synonym">Violescent sea-whip</name>
    <dbReference type="NCBI Taxonomy" id="317549"/>
    <lineage>
        <taxon>Eukaryota</taxon>
        <taxon>Metazoa</taxon>
        <taxon>Cnidaria</taxon>
        <taxon>Anthozoa</taxon>
        <taxon>Octocorallia</taxon>
        <taxon>Malacalcyonacea</taxon>
        <taxon>Plexauridae</taxon>
        <taxon>Paramuricea</taxon>
    </lineage>
</organism>
<sequence length="300" mass="34207">MQTISITNDPNEMWDEWKHIFLTVADRHAPPITKKVRSEYAPWITSEIKNMMHRRDFLKRKAVKTGSKQFHDAFTKARNELNKLIKRTKTDYFTNTLNNCENNPKQMWKTINKLTNKNSKTTIITEVKHESQSATDVSSITNIFNTYFNEIGMNLASNMEQSTRSPETYLSSCNSQFQIQNATVIEVHKILSSINVSKSTGHDGISNKLLKDSADIVSYSLSLIFNTSINTGIFPNDFKTAIISPIHKAGCKTECNNYRPISILSSVAKIFEKLITQQLETYLETNGSLVQQQAGFKKKH</sequence>
<dbReference type="AlphaFoldDB" id="A0A6S7JY41"/>
<protein>
    <submittedName>
        <fullName evidence="1">Uncharacterized protein</fullName>
    </submittedName>
</protein>
<accession>A0A6S7JY41</accession>
<evidence type="ECO:0000313" key="1">
    <source>
        <dbReference type="EMBL" id="CAB4035094.1"/>
    </source>
</evidence>
<name>A0A6S7JY41_PARCT</name>
<feature type="non-terminal residue" evidence="1">
    <location>
        <position position="300"/>
    </location>
</feature>
<dbReference type="Proteomes" id="UP001152795">
    <property type="component" value="Unassembled WGS sequence"/>
</dbReference>
<gene>
    <name evidence="1" type="ORF">PACLA_8A014041</name>
</gene>
<proteinExistence type="predicted"/>
<reference evidence="1" key="1">
    <citation type="submission" date="2020-04" db="EMBL/GenBank/DDBJ databases">
        <authorList>
            <person name="Alioto T."/>
            <person name="Alioto T."/>
            <person name="Gomez Garrido J."/>
        </authorList>
    </citation>
    <scope>NUCLEOTIDE SEQUENCE</scope>
    <source>
        <strain evidence="1">A484AB</strain>
    </source>
</reference>
<evidence type="ECO:0000313" key="2">
    <source>
        <dbReference type="Proteomes" id="UP001152795"/>
    </source>
</evidence>
<comment type="caution">
    <text evidence="1">The sequence shown here is derived from an EMBL/GenBank/DDBJ whole genome shotgun (WGS) entry which is preliminary data.</text>
</comment>
<dbReference type="OrthoDB" id="2717295at2759"/>
<dbReference type="EMBL" id="CACRXK020020709">
    <property type="protein sequence ID" value="CAB4035094.1"/>
    <property type="molecule type" value="Genomic_DNA"/>
</dbReference>
<dbReference type="PANTHER" id="PTHR47510">
    <property type="entry name" value="REVERSE TRANSCRIPTASE DOMAIN-CONTAINING PROTEIN"/>
    <property type="match status" value="1"/>
</dbReference>